<dbReference type="InterPro" id="IPR005723">
    <property type="entry name" value="ATPase_V1-cplx_bsu"/>
</dbReference>
<dbReference type="InterPro" id="IPR000194">
    <property type="entry name" value="ATPase_F1/V1/A1_a/bsu_nucl-bd"/>
</dbReference>
<dbReference type="Gene3D" id="3.40.50.12240">
    <property type="match status" value="1"/>
</dbReference>
<gene>
    <name evidence="10" type="ORF">HPB51_024991</name>
</gene>
<dbReference type="InterPro" id="IPR055190">
    <property type="entry name" value="ATP-synt_VA_C"/>
</dbReference>
<dbReference type="Pfam" id="PF00006">
    <property type="entry name" value="ATP-synt_ab"/>
    <property type="match status" value="1"/>
</dbReference>
<dbReference type="Pfam" id="PF02874">
    <property type="entry name" value="ATP-synt_ab_N"/>
    <property type="match status" value="1"/>
</dbReference>
<evidence type="ECO:0000256" key="5">
    <source>
        <dbReference type="ARBA" id="ARBA00054708"/>
    </source>
</evidence>
<comment type="function">
    <text evidence="5">Non-catalytic subunit of the V1 complex of vacuolar(H+)-ATPase (V-ATPase), a multisubunit enzyme composed of a peripheral complex (V1) that hydrolyzes ATP and a membrane integral complex (V0) that translocates protons. V-ATPase is responsible for acidifying and maintaining the pH of intracellular compartments and in some cell types, is targeted to the plasma membrane, where it is responsible for acidifying the extracellular environment. Essential for the proper assembly and activity of V-ATPase.</text>
</comment>
<dbReference type="CDD" id="cd01135">
    <property type="entry name" value="V_A-ATPase_B"/>
    <property type="match status" value="1"/>
</dbReference>
<evidence type="ECO:0000259" key="7">
    <source>
        <dbReference type="Pfam" id="PF00006"/>
    </source>
</evidence>
<dbReference type="InterPro" id="IPR020003">
    <property type="entry name" value="ATPase_a/bsu_AS"/>
</dbReference>
<name>A0A9J6EV82_RHIMP</name>
<feature type="domain" description="ATP synthase A/B type C-terminal" evidence="9">
    <location>
        <begin position="399"/>
        <end position="507"/>
    </location>
</feature>
<dbReference type="CDD" id="cd18112">
    <property type="entry name" value="ATP-synt_V_A-type_beta_C"/>
    <property type="match status" value="1"/>
</dbReference>
<evidence type="ECO:0000256" key="2">
    <source>
        <dbReference type="ARBA" id="ARBA00022448"/>
    </source>
</evidence>
<dbReference type="NCBIfam" id="TIGR01040">
    <property type="entry name" value="V-ATPase_V1_B"/>
    <property type="match status" value="1"/>
</dbReference>
<dbReference type="InterPro" id="IPR004100">
    <property type="entry name" value="ATPase_F1/V1/A1_a/bsu_N"/>
</dbReference>
<evidence type="ECO:0000313" key="10">
    <source>
        <dbReference type="EMBL" id="KAH8038218.1"/>
    </source>
</evidence>
<comment type="subunit">
    <text evidence="6">V-ATPase is a heteromultimeric enzyme made up of two complexes: the ATP-hydrolytic V1 complex and the proton translocation V0 complex. The V1 complex consists of three catalytic AB heterodimers that form a heterohexamer, three peripheral stalks each consisting of EG heterodimers, one central rotor including subunits D and F, and the regulatory subunits C and H. The proton translocation complex V0 consists of the proton transport subunit a, a ring of proteolipid subunits c9c'', rotary subunit d, subunits e and f, and the accessory subunits.</text>
</comment>
<dbReference type="HAMAP" id="MF_00310">
    <property type="entry name" value="ATP_synth_B_arch"/>
    <property type="match status" value="1"/>
</dbReference>
<dbReference type="EMBL" id="JABSTU010000002">
    <property type="protein sequence ID" value="KAH8038218.1"/>
    <property type="molecule type" value="Genomic_DNA"/>
</dbReference>
<dbReference type="AlphaFoldDB" id="A0A9J6EV82"/>
<evidence type="ECO:0000259" key="8">
    <source>
        <dbReference type="Pfam" id="PF02874"/>
    </source>
</evidence>
<dbReference type="PANTHER" id="PTHR43389:SF4">
    <property type="entry name" value="V-TYPE PROTON ATPASE SUBUNIT B"/>
    <property type="match status" value="1"/>
</dbReference>
<evidence type="ECO:0000256" key="6">
    <source>
        <dbReference type="RuleBase" id="RU366021"/>
    </source>
</evidence>
<comment type="caution">
    <text evidence="10">The sequence shown here is derived from an EMBL/GenBank/DDBJ whole genome shotgun (WGS) entry which is preliminary data.</text>
</comment>
<dbReference type="InterPro" id="IPR027417">
    <property type="entry name" value="P-loop_NTPase"/>
</dbReference>
<dbReference type="PROSITE" id="PS00152">
    <property type="entry name" value="ATPASE_ALPHA_BETA"/>
    <property type="match status" value="1"/>
</dbReference>
<accession>A0A9J6EV82</accession>
<dbReference type="Proteomes" id="UP000821866">
    <property type="component" value="Chromosome 10"/>
</dbReference>
<reference evidence="10" key="2">
    <citation type="submission" date="2021-09" db="EMBL/GenBank/DDBJ databases">
        <authorList>
            <person name="Jia N."/>
            <person name="Wang J."/>
            <person name="Shi W."/>
            <person name="Du L."/>
            <person name="Sun Y."/>
            <person name="Zhan W."/>
            <person name="Jiang J."/>
            <person name="Wang Q."/>
            <person name="Zhang B."/>
            <person name="Ji P."/>
            <person name="Sakyi L.B."/>
            <person name="Cui X."/>
            <person name="Yuan T."/>
            <person name="Jiang B."/>
            <person name="Yang W."/>
            <person name="Lam T.T.-Y."/>
            <person name="Chang Q."/>
            <person name="Ding S."/>
            <person name="Wang X."/>
            <person name="Zhu J."/>
            <person name="Ruan X."/>
            <person name="Zhao L."/>
            <person name="Wei J."/>
            <person name="Que T."/>
            <person name="Du C."/>
            <person name="Cheng J."/>
            <person name="Dai P."/>
            <person name="Han X."/>
            <person name="Huang E."/>
            <person name="Gao Y."/>
            <person name="Liu J."/>
            <person name="Shao H."/>
            <person name="Ye R."/>
            <person name="Li L."/>
            <person name="Wei W."/>
            <person name="Wang X."/>
            <person name="Wang C."/>
            <person name="Huo Q."/>
            <person name="Li W."/>
            <person name="Guo W."/>
            <person name="Chen H."/>
            <person name="Chen S."/>
            <person name="Zhou L."/>
            <person name="Zhou L."/>
            <person name="Ni X."/>
            <person name="Tian J."/>
            <person name="Zhou Y."/>
            <person name="Sheng Y."/>
            <person name="Liu T."/>
            <person name="Pan Y."/>
            <person name="Xia L."/>
            <person name="Li J."/>
            <person name="Zhao F."/>
            <person name="Cao W."/>
        </authorList>
    </citation>
    <scope>NUCLEOTIDE SEQUENCE</scope>
    <source>
        <strain evidence="10">Rmic-2018</strain>
        <tissue evidence="10">Larvae</tissue>
    </source>
</reference>
<sequence>MPDAKSTVAASREHALAVTRDYISQPRLVYKTVCGVNGPLVILDEVKFPKYAEIVQLVLADGSARTGQVLEVSGSKAVVQVFEGTSGIDAKNTVCEFTGDILRIPVSEDMLGRVFNGSGKPIDKGPPVLAEDFLDIQGQPINPWSRIYPEEMIQTGISAIDVMNSIARGQKIPIFSAAGLPHNDVATVHWWCLQIAAQICRQGGLVKLPGKSVLDSSEDNFAIVFAAMGVNMETARFFKLDFEENGSMENVCLFLNLANDPTIERIITPRLALTTAEFLAYQCEKHVLVILTDMSSYAEALREVSAAREEVPGRRGFPGYMYTDLATIYERAGRVEGRHGSITQIPILTMPNDDITHPIPDLTGYITEGQVYVDRQLHNRQIYPPINVLPSLSRLMKSAIGEGMTRKDHADVSNQLANLVHSFVQYACYAIGKDVQAMKAVVGEEALSAEDLLYLEFLTKFEKNFISQGNYENRSIFESLDVGWQLLRIFPKEMLKRIPQSLLQEFYPRDGRQGADAK</sequence>
<feature type="domain" description="ATPase F1/V1/A1 complex alpha/beta subunit nucleotide-binding" evidence="7">
    <location>
        <begin position="156"/>
        <end position="393"/>
    </location>
</feature>
<dbReference type="GO" id="GO:0046034">
    <property type="term" value="P:ATP metabolic process"/>
    <property type="evidence" value="ECO:0007669"/>
    <property type="project" value="InterPro"/>
</dbReference>
<dbReference type="GO" id="GO:0007035">
    <property type="term" value="P:vacuolar acidification"/>
    <property type="evidence" value="ECO:0007669"/>
    <property type="project" value="TreeGrafter"/>
</dbReference>
<dbReference type="VEuPathDB" id="VectorBase:LOC119179455"/>
<evidence type="ECO:0000313" key="11">
    <source>
        <dbReference type="Proteomes" id="UP000821866"/>
    </source>
</evidence>
<proteinExistence type="inferred from homology"/>
<evidence type="ECO:0000256" key="3">
    <source>
        <dbReference type="ARBA" id="ARBA00022781"/>
    </source>
</evidence>
<dbReference type="GO" id="GO:0046961">
    <property type="term" value="F:proton-transporting ATPase activity, rotational mechanism"/>
    <property type="evidence" value="ECO:0007669"/>
    <property type="project" value="InterPro"/>
</dbReference>
<keyword evidence="11" id="KW-1185">Reference proteome</keyword>
<dbReference type="PIRSF" id="PIRSF039114">
    <property type="entry name" value="V-ATPsynth_beta/V-ATPase_B"/>
    <property type="match status" value="1"/>
</dbReference>
<evidence type="ECO:0000259" key="9">
    <source>
        <dbReference type="Pfam" id="PF22919"/>
    </source>
</evidence>
<keyword evidence="3 6" id="KW-0375">Hydrogen ion transport</keyword>
<dbReference type="NCBIfam" id="NF003235">
    <property type="entry name" value="PRK04196.1"/>
    <property type="match status" value="1"/>
</dbReference>
<dbReference type="PANTHER" id="PTHR43389">
    <property type="entry name" value="V-TYPE PROTON ATPASE SUBUNIT B"/>
    <property type="match status" value="1"/>
</dbReference>
<reference evidence="10" key="1">
    <citation type="journal article" date="2020" name="Cell">
        <title>Large-Scale Comparative Analyses of Tick Genomes Elucidate Their Genetic Diversity and Vector Capacities.</title>
        <authorList>
            <consortium name="Tick Genome and Microbiome Consortium (TIGMIC)"/>
            <person name="Jia N."/>
            <person name="Wang J."/>
            <person name="Shi W."/>
            <person name="Du L."/>
            <person name="Sun Y."/>
            <person name="Zhan W."/>
            <person name="Jiang J.F."/>
            <person name="Wang Q."/>
            <person name="Zhang B."/>
            <person name="Ji P."/>
            <person name="Bell-Sakyi L."/>
            <person name="Cui X.M."/>
            <person name="Yuan T.T."/>
            <person name="Jiang B.G."/>
            <person name="Yang W.F."/>
            <person name="Lam T.T."/>
            <person name="Chang Q.C."/>
            <person name="Ding S.J."/>
            <person name="Wang X.J."/>
            <person name="Zhu J.G."/>
            <person name="Ruan X.D."/>
            <person name="Zhao L."/>
            <person name="Wei J.T."/>
            <person name="Ye R.Z."/>
            <person name="Que T.C."/>
            <person name="Du C.H."/>
            <person name="Zhou Y.H."/>
            <person name="Cheng J.X."/>
            <person name="Dai P.F."/>
            <person name="Guo W.B."/>
            <person name="Han X.H."/>
            <person name="Huang E.J."/>
            <person name="Li L.F."/>
            <person name="Wei W."/>
            <person name="Gao Y.C."/>
            <person name="Liu J.Z."/>
            <person name="Shao H.Z."/>
            <person name="Wang X."/>
            <person name="Wang C.C."/>
            <person name="Yang T.C."/>
            <person name="Huo Q.B."/>
            <person name="Li W."/>
            <person name="Chen H.Y."/>
            <person name="Chen S.E."/>
            <person name="Zhou L.G."/>
            <person name="Ni X.B."/>
            <person name="Tian J.H."/>
            <person name="Sheng Y."/>
            <person name="Liu T."/>
            <person name="Pan Y.S."/>
            <person name="Xia L.Y."/>
            <person name="Li J."/>
            <person name="Zhao F."/>
            <person name="Cao W.C."/>
        </authorList>
    </citation>
    <scope>NUCLEOTIDE SEQUENCE</scope>
    <source>
        <strain evidence="10">Rmic-2018</strain>
    </source>
</reference>
<comment type="similarity">
    <text evidence="1 6">Belongs to the ATPase alpha/beta chains family.</text>
</comment>
<dbReference type="GO" id="GO:0033180">
    <property type="term" value="C:proton-transporting V-type ATPase, V1 domain"/>
    <property type="evidence" value="ECO:0007669"/>
    <property type="project" value="InterPro"/>
</dbReference>
<dbReference type="GO" id="GO:0005524">
    <property type="term" value="F:ATP binding"/>
    <property type="evidence" value="ECO:0007669"/>
    <property type="project" value="InterPro"/>
</dbReference>
<dbReference type="Pfam" id="PF22919">
    <property type="entry name" value="ATP-synt_VA_C"/>
    <property type="match status" value="1"/>
</dbReference>
<dbReference type="InterPro" id="IPR022879">
    <property type="entry name" value="V-ATPase_su_B/beta"/>
</dbReference>
<protein>
    <recommendedName>
        <fullName evidence="6">Vacuolar proton pump subunit B</fullName>
        <shortName evidence="6">V-ATPase subunit B</shortName>
    </recommendedName>
    <alternativeName>
        <fullName evidence="6">Vacuolar proton pump subunit B</fullName>
    </alternativeName>
</protein>
<dbReference type="CDD" id="cd18118">
    <property type="entry name" value="ATP-synt_V_A-type_beta_N"/>
    <property type="match status" value="1"/>
</dbReference>
<keyword evidence="2 6" id="KW-0813">Transport</keyword>
<dbReference type="FunFam" id="3.40.50.12240:FF:000001">
    <property type="entry name" value="V-type proton ATPase subunit B, brain"/>
    <property type="match status" value="1"/>
</dbReference>
<evidence type="ECO:0000256" key="4">
    <source>
        <dbReference type="ARBA" id="ARBA00023065"/>
    </source>
</evidence>
<feature type="domain" description="ATPase F1/V1/A1 complex alpha/beta subunit N-terminal" evidence="8">
    <location>
        <begin position="33"/>
        <end position="99"/>
    </location>
</feature>
<keyword evidence="4 6" id="KW-0406">Ion transport</keyword>
<organism evidence="10 11">
    <name type="scientific">Rhipicephalus microplus</name>
    <name type="common">Cattle tick</name>
    <name type="synonym">Boophilus microplus</name>
    <dbReference type="NCBI Taxonomy" id="6941"/>
    <lineage>
        <taxon>Eukaryota</taxon>
        <taxon>Metazoa</taxon>
        <taxon>Ecdysozoa</taxon>
        <taxon>Arthropoda</taxon>
        <taxon>Chelicerata</taxon>
        <taxon>Arachnida</taxon>
        <taxon>Acari</taxon>
        <taxon>Parasitiformes</taxon>
        <taxon>Ixodida</taxon>
        <taxon>Ixodoidea</taxon>
        <taxon>Ixodidae</taxon>
        <taxon>Rhipicephalinae</taxon>
        <taxon>Rhipicephalus</taxon>
        <taxon>Boophilus</taxon>
    </lineage>
</organism>
<evidence type="ECO:0000256" key="1">
    <source>
        <dbReference type="ARBA" id="ARBA00008936"/>
    </source>
</evidence>
<dbReference type="SUPFAM" id="SSF52540">
    <property type="entry name" value="P-loop containing nucleoside triphosphate hydrolases"/>
    <property type="match status" value="1"/>
</dbReference>